<keyword evidence="1" id="KW-0548">Nucleotidyltransferase</keyword>
<sequence length="1493" mass="170585">MDPNVSTSDSTKELLSVFRQARVNQQARKPTPPKPTRPLLRPDSDQQSNVIYAPQSRIGTTTDYQRATSSPAFANSGATPKRPLVHGSQDWRGLFEVKIRVNQLPWAVSTLDLYRVFSREGRIFRIEVIGENTAYVTFSPPPHRAFWQGVGQPVTLRDSENDREIPLICTRLEPRGRYGLHQSPVDPVYFYPQRITLYLDSLDLGFMYGEKSMMTMCSVKTEISHSVEFTLNLRFREITIMFHLPRSAVNKHPRPARPNAKAEFRFRIPLETLHTVFETFQSDEERELVFSVTSPPEYFRKTDNIEATHDPRLRTWDEWRAWYRQTDIVSDAHGLAASSVRLRKESAVVDIGRWRTFCLKLGSQRNQKTTYDIFCRALRDYNVHFLEHEPIARIMGDGKEAAIWQTLDLPPIDAMSPSATLLQLDTIHLAFRIRYQLEVCISLGCINEHNISREFLEQLVIMKEDLAVRHLEKAAESQVRYFDPMKIFDLRLPRQPRKAKGGHYTYMRAAQVSPSMIYYATPVLETSNRIIRQFFAFEDRFLRVKFVDERGKIFAKEDSETQEAIFDRIMRAMNNGIRIGDRHYEFLAFGNSQFREHGAYFFASTETLRAQHIRTWMGDLTDIRVVAKWAARLGQAFSTTRSIHGVHVEVKGEEDIVRNGYTFTDGVGRISVFLAKMIAKEFGIDNINEEYPSLFQFRMGGCKGVLAVDPQIKGIQELIIRRSQYKFPAKHEGLDVIRYSSFAVSMLNRQIITLLSALGVADAVFMRKLENELIELADAMKNEKIALSLLQKRIDFNQMTLTVAAMILDGFMRAEDPFMMSVLHLWRAWNIRYLKEKARITIDQGAFLLGCVDETETLHGYYKEEQPGQFASAKERIQSLPEIFVQVRDPPFTGPYKVKAGVCMLARNPSLHPGDIRIVKAVDVPELRHLKDVVVLPRTGDRDLANMCSGGDLDGDDYMVLWDHDLLPPYHHWNIEAMDFRPPKPDQIDREVRVEDITKFFITYIKNDQLPRIAHAHLAWSDISDVGVFDSKCLKLAELHALAVDYPKSGRPAKMTRELKPKEWPHFMEKAKDKTYRSGKVLGRMYDRVSLIDFKPFYNAPFDKRILDAYKEEQSAELLGVVKGIKSDYDDGVRRIMAKHAIETEFEVWTTFVLQHNTQSNDYKFHEEIGNLTSALKDRFREICIEKAGGAEISKLGAFVVAMYKVTADEITTAVAECGQTKTVGGREVPKRRMLPKFMPLMSFPWLFPAELGKIASGKHISSAANMAALQGMQKKTRHHKRVDDQAQTIGDVETKAGVVHPGEELLLFDDAEKDRDFEDAEHVAMVESGKHKVLEIIKRPKEEDEVEESHGNSEDEDNDRFMMRSDDGSDSDDDVPVERYAKPSLAETRHTEAVTAQRFQEYTAFLNRNQVDTGDGPTDGFGHVANLKRYTGGPADYQIRQGSDENPSGHKGPEEAESEAEVTTLGEVEEGEIQIEIDEGPSALERLGAMLG</sequence>
<comment type="similarity">
    <text evidence="1">Belongs to the RdRP family.</text>
</comment>
<name>A0A9P4ISC0_9PEZI</name>
<protein>
    <recommendedName>
        <fullName evidence="1">RNA-dependent RNA polymerase</fullName>
        <ecNumber evidence="1">2.7.7.48</ecNumber>
    </recommendedName>
</protein>
<feature type="domain" description="RDRP core" evidence="3">
    <location>
        <begin position="513"/>
        <end position="1089"/>
    </location>
</feature>
<dbReference type="SUPFAM" id="SSF54928">
    <property type="entry name" value="RNA-binding domain, RBD"/>
    <property type="match status" value="1"/>
</dbReference>
<keyword evidence="5" id="KW-1185">Reference proteome</keyword>
<dbReference type="OrthoDB" id="6513042at2759"/>
<feature type="region of interest" description="Disordered" evidence="2">
    <location>
        <begin position="1"/>
        <end position="49"/>
    </location>
</feature>
<feature type="region of interest" description="Disordered" evidence="2">
    <location>
        <begin position="1339"/>
        <end position="1377"/>
    </location>
</feature>
<organism evidence="4 5">
    <name type="scientific">Rhizodiscina lignyota</name>
    <dbReference type="NCBI Taxonomy" id="1504668"/>
    <lineage>
        <taxon>Eukaryota</taxon>
        <taxon>Fungi</taxon>
        <taxon>Dikarya</taxon>
        <taxon>Ascomycota</taxon>
        <taxon>Pezizomycotina</taxon>
        <taxon>Dothideomycetes</taxon>
        <taxon>Pleosporomycetidae</taxon>
        <taxon>Aulographales</taxon>
        <taxon>Rhizodiscinaceae</taxon>
        <taxon>Rhizodiscina</taxon>
    </lineage>
</organism>
<evidence type="ECO:0000259" key="3">
    <source>
        <dbReference type="Pfam" id="PF05183"/>
    </source>
</evidence>
<dbReference type="PANTHER" id="PTHR23079:SF55">
    <property type="entry name" value="RNA-DIRECTED RNA POLYMERASE"/>
    <property type="match status" value="1"/>
</dbReference>
<comment type="caution">
    <text evidence="4">The sequence shown here is derived from an EMBL/GenBank/DDBJ whole genome shotgun (WGS) entry which is preliminary data.</text>
</comment>
<evidence type="ECO:0000256" key="2">
    <source>
        <dbReference type="SAM" id="MobiDB-lite"/>
    </source>
</evidence>
<dbReference type="InterPro" id="IPR007855">
    <property type="entry name" value="RDRP"/>
</dbReference>
<gene>
    <name evidence="4" type="ORF">NA57DRAFT_63205</name>
</gene>
<dbReference type="GO" id="GO:0003723">
    <property type="term" value="F:RNA binding"/>
    <property type="evidence" value="ECO:0007669"/>
    <property type="project" value="UniProtKB-KW"/>
</dbReference>
<dbReference type="EMBL" id="ML978121">
    <property type="protein sequence ID" value="KAF2104959.1"/>
    <property type="molecule type" value="Genomic_DNA"/>
</dbReference>
<keyword evidence="1" id="KW-0696">RNA-directed RNA polymerase</keyword>
<dbReference type="GO" id="GO:0030422">
    <property type="term" value="P:siRNA processing"/>
    <property type="evidence" value="ECO:0007669"/>
    <property type="project" value="TreeGrafter"/>
</dbReference>
<keyword evidence="1" id="KW-0694">RNA-binding</keyword>
<evidence type="ECO:0000256" key="1">
    <source>
        <dbReference type="RuleBase" id="RU363098"/>
    </source>
</evidence>
<reference evidence="4" key="1">
    <citation type="journal article" date="2020" name="Stud. Mycol.">
        <title>101 Dothideomycetes genomes: a test case for predicting lifestyles and emergence of pathogens.</title>
        <authorList>
            <person name="Haridas S."/>
            <person name="Albert R."/>
            <person name="Binder M."/>
            <person name="Bloem J."/>
            <person name="Labutti K."/>
            <person name="Salamov A."/>
            <person name="Andreopoulos B."/>
            <person name="Baker S."/>
            <person name="Barry K."/>
            <person name="Bills G."/>
            <person name="Bluhm B."/>
            <person name="Cannon C."/>
            <person name="Castanera R."/>
            <person name="Culley D."/>
            <person name="Daum C."/>
            <person name="Ezra D."/>
            <person name="Gonzalez J."/>
            <person name="Henrissat B."/>
            <person name="Kuo A."/>
            <person name="Liang C."/>
            <person name="Lipzen A."/>
            <person name="Lutzoni F."/>
            <person name="Magnuson J."/>
            <person name="Mondo S."/>
            <person name="Nolan M."/>
            <person name="Ohm R."/>
            <person name="Pangilinan J."/>
            <person name="Park H.-J."/>
            <person name="Ramirez L."/>
            <person name="Alfaro M."/>
            <person name="Sun H."/>
            <person name="Tritt A."/>
            <person name="Yoshinaga Y."/>
            <person name="Zwiers L.-H."/>
            <person name="Turgeon B."/>
            <person name="Goodwin S."/>
            <person name="Spatafora J."/>
            <person name="Crous P."/>
            <person name="Grigoriev I."/>
        </authorList>
    </citation>
    <scope>NUCLEOTIDE SEQUENCE</scope>
    <source>
        <strain evidence="4">CBS 133067</strain>
    </source>
</reference>
<dbReference type="InterPro" id="IPR035979">
    <property type="entry name" value="RBD_domain_sf"/>
</dbReference>
<dbReference type="EC" id="2.7.7.48" evidence="1"/>
<feature type="region of interest" description="Disordered" evidence="2">
    <location>
        <begin position="1436"/>
        <end position="1462"/>
    </location>
</feature>
<evidence type="ECO:0000313" key="4">
    <source>
        <dbReference type="EMBL" id="KAF2104959.1"/>
    </source>
</evidence>
<comment type="catalytic activity">
    <reaction evidence="1">
        <text>RNA(n) + a ribonucleoside 5'-triphosphate = RNA(n+1) + diphosphate</text>
        <dbReference type="Rhea" id="RHEA:21248"/>
        <dbReference type="Rhea" id="RHEA-COMP:14527"/>
        <dbReference type="Rhea" id="RHEA-COMP:17342"/>
        <dbReference type="ChEBI" id="CHEBI:33019"/>
        <dbReference type="ChEBI" id="CHEBI:61557"/>
        <dbReference type="ChEBI" id="CHEBI:140395"/>
        <dbReference type="EC" id="2.7.7.48"/>
    </reaction>
</comment>
<feature type="compositionally biased region" description="Basic and acidic residues" evidence="2">
    <location>
        <begin position="1339"/>
        <end position="1368"/>
    </location>
</feature>
<dbReference type="InterPro" id="IPR057596">
    <property type="entry name" value="RDRP_core"/>
</dbReference>
<keyword evidence="1" id="KW-0808">Transferase</keyword>
<accession>A0A9P4ISC0</accession>
<evidence type="ECO:0000313" key="5">
    <source>
        <dbReference type="Proteomes" id="UP000799772"/>
    </source>
</evidence>
<dbReference type="Pfam" id="PF05183">
    <property type="entry name" value="RdRP"/>
    <property type="match status" value="1"/>
</dbReference>
<dbReference type="Proteomes" id="UP000799772">
    <property type="component" value="Unassembled WGS sequence"/>
</dbReference>
<dbReference type="GO" id="GO:0003968">
    <property type="term" value="F:RNA-directed RNA polymerase activity"/>
    <property type="evidence" value="ECO:0007669"/>
    <property type="project" value="UniProtKB-KW"/>
</dbReference>
<proteinExistence type="inferred from homology"/>
<dbReference type="GO" id="GO:0031380">
    <property type="term" value="C:nuclear RNA-directed RNA polymerase complex"/>
    <property type="evidence" value="ECO:0007669"/>
    <property type="project" value="TreeGrafter"/>
</dbReference>
<dbReference type="PANTHER" id="PTHR23079">
    <property type="entry name" value="RNA-DEPENDENT RNA POLYMERASE"/>
    <property type="match status" value="1"/>
</dbReference>